<dbReference type="OrthoDB" id="213812at2157"/>
<evidence type="ECO:0000313" key="3">
    <source>
        <dbReference type="Proteomes" id="UP000216308"/>
    </source>
</evidence>
<keyword evidence="3" id="KW-1185">Reference proteome</keyword>
<name>A0A256ID63_9EURY</name>
<sequence length="318" mass="30982">MAPAEDDISIEEKRVYAGSAGRTDAYVATGTGVVRVAISGDKVGEFELATRDPARDVAVLARPDAADLLAVATDGDVLVGPIGDDEPGAAEPDGFAAAGVGPAVAVGVHAGAFLAADAAGGIRRIGVDGVDGDAAGAASTRIGDVDDPRAVDGPLIAAGDGVHRVVGTANSGGDRPALESVGLADARDVAGAGVPLAATADGLYWLGNGWMAASGGDATAVAADGDGHALAVVDGDLLVREDAGGDTVGSASDAGWDADAWRVADLPVEERPVALGYGPGLSVAVTDAGTLCVDAGDGWRHQVIGVRGVAGVALAVAE</sequence>
<dbReference type="InterPro" id="IPR056505">
    <property type="entry name" value="Beta-prop_HVO_0234"/>
</dbReference>
<organism evidence="2 3">
    <name type="scientific">Halorubrum halodurans</name>
    <dbReference type="NCBI Taxonomy" id="1383851"/>
    <lineage>
        <taxon>Archaea</taxon>
        <taxon>Methanobacteriati</taxon>
        <taxon>Methanobacteriota</taxon>
        <taxon>Stenosarchaea group</taxon>
        <taxon>Halobacteria</taxon>
        <taxon>Halobacteriales</taxon>
        <taxon>Haloferacaceae</taxon>
        <taxon>Halorubrum</taxon>
    </lineage>
</organism>
<dbReference type="Pfam" id="PF23366">
    <property type="entry name" value="Beta-prop_HVO_0234"/>
    <property type="match status" value="1"/>
</dbReference>
<dbReference type="Proteomes" id="UP000216308">
    <property type="component" value="Unassembled WGS sequence"/>
</dbReference>
<feature type="domain" description="HVO-0234-like beta-propeller" evidence="1">
    <location>
        <begin position="9"/>
        <end position="314"/>
    </location>
</feature>
<protein>
    <recommendedName>
        <fullName evidence="1">HVO-0234-like beta-propeller domain-containing protein</fullName>
    </recommendedName>
</protein>
<proteinExistence type="predicted"/>
<evidence type="ECO:0000313" key="2">
    <source>
        <dbReference type="EMBL" id="OYR54112.1"/>
    </source>
</evidence>
<gene>
    <name evidence="2" type="ORF">DJ70_14820</name>
</gene>
<accession>A0A256ID63</accession>
<dbReference type="EMBL" id="NHPJ01000131">
    <property type="protein sequence ID" value="OYR54112.1"/>
    <property type="molecule type" value="Genomic_DNA"/>
</dbReference>
<evidence type="ECO:0000259" key="1">
    <source>
        <dbReference type="Pfam" id="PF23366"/>
    </source>
</evidence>
<reference evidence="2 3" key="1">
    <citation type="journal article" date="2014" name="Front. Microbiol.">
        <title>Population and genomic analysis of the genus Halorubrum.</title>
        <authorList>
            <person name="Fullmer M.S."/>
            <person name="Soucy S.M."/>
            <person name="Swithers K.S."/>
            <person name="Makkay A.M."/>
            <person name="Wheeler R."/>
            <person name="Ventosa A."/>
            <person name="Gogarten J.P."/>
            <person name="Papke R.T."/>
        </authorList>
    </citation>
    <scope>NUCLEOTIDE SEQUENCE [LARGE SCALE GENOMIC DNA]</scope>
    <source>
        <strain evidence="2 3">Cb34</strain>
    </source>
</reference>
<dbReference type="AlphaFoldDB" id="A0A256ID63"/>
<comment type="caution">
    <text evidence="2">The sequence shown here is derived from an EMBL/GenBank/DDBJ whole genome shotgun (WGS) entry which is preliminary data.</text>
</comment>
<dbReference type="RefSeq" id="WP_094534350.1">
    <property type="nucleotide sequence ID" value="NZ_NHPJ01000131.1"/>
</dbReference>